<dbReference type="AlphaFoldDB" id="A0A915HNG1"/>
<sequence length="156" mass="16496">CVTLNEVGSHVTLTELVISHIDGKTHTISHRKYGHDTANNSAKIRASASSNRHSSGDTISLTSKISAGVVAFGLKAGKTELAGFLRGVPENSVPPFSCPNVSSFLTLVTDTLTMSSQFPLQIAVAVFIDNPGSIKYNGVNDHNNIKCDVEADAESQ</sequence>
<accession>A0A915HNG1</accession>
<protein>
    <submittedName>
        <fullName evidence="2">Uncharacterized protein</fullName>
    </submittedName>
</protein>
<evidence type="ECO:0000313" key="1">
    <source>
        <dbReference type="Proteomes" id="UP000887565"/>
    </source>
</evidence>
<keyword evidence="1" id="KW-1185">Reference proteome</keyword>
<dbReference type="WBParaSite" id="nRc.2.0.1.t03244-RA">
    <property type="protein sequence ID" value="nRc.2.0.1.t03244-RA"/>
    <property type="gene ID" value="nRc.2.0.1.g03244"/>
</dbReference>
<evidence type="ECO:0000313" key="2">
    <source>
        <dbReference type="WBParaSite" id="nRc.2.0.1.t03244-RA"/>
    </source>
</evidence>
<dbReference type="Proteomes" id="UP000887565">
    <property type="component" value="Unplaced"/>
</dbReference>
<organism evidence="1 2">
    <name type="scientific">Romanomermis culicivorax</name>
    <name type="common">Nematode worm</name>
    <dbReference type="NCBI Taxonomy" id="13658"/>
    <lineage>
        <taxon>Eukaryota</taxon>
        <taxon>Metazoa</taxon>
        <taxon>Ecdysozoa</taxon>
        <taxon>Nematoda</taxon>
        <taxon>Enoplea</taxon>
        <taxon>Dorylaimia</taxon>
        <taxon>Mermithida</taxon>
        <taxon>Mermithoidea</taxon>
        <taxon>Mermithidae</taxon>
        <taxon>Romanomermis</taxon>
    </lineage>
</organism>
<name>A0A915HNG1_ROMCU</name>
<reference evidence="2" key="1">
    <citation type="submission" date="2022-11" db="UniProtKB">
        <authorList>
            <consortium name="WormBaseParasite"/>
        </authorList>
    </citation>
    <scope>IDENTIFICATION</scope>
</reference>
<proteinExistence type="predicted"/>